<dbReference type="InterPro" id="IPR003265">
    <property type="entry name" value="HhH-GPD_domain"/>
</dbReference>
<keyword evidence="7" id="KW-0479">Metal-binding</keyword>
<dbReference type="SMART" id="SM00478">
    <property type="entry name" value="ENDO3c"/>
    <property type="match status" value="1"/>
</dbReference>
<dbReference type="FunFam" id="1.10.340.30:FF:000002">
    <property type="entry name" value="Adenine DNA glycosylase"/>
    <property type="match status" value="1"/>
</dbReference>
<keyword evidence="8" id="KW-0227">DNA damage</keyword>
<dbReference type="EC" id="3.2.2.31" evidence="4"/>
<accession>M2Y2F6</accession>
<evidence type="ECO:0000256" key="2">
    <source>
        <dbReference type="ARBA" id="ARBA00001966"/>
    </source>
</evidence>
<keyword evidence="10" id="KW-0408">Iron</keyword>
<dbReference type="EMBL" id="KB454503">
    <property type="protein sequence ID" value="EME29994.1"/>
    <property type="molecule type" value="Genomic_DNA"/>
</dbReference>
<comment type="similarity">
    <text evidence="3">Belongs to the Nth/MutY family.</text>
</comment>
<dbReference type="GeneID" id="17088755"/>
<evidence type="ECO:0000313" key="16">
    <source>
        <dbReference type="Proteomes" id="UP000030680"/>
    </source>
</evidence>
<comment type="cofactor">
    <cofactor evidence="2">
        <name>[4Fe-4S] cluster</name>
        <dbReference type="ChEBI" id="CHEBI:49883"/>
    </cofactor>
</comment>
<name>M2Y2F6_GALSU</name>
<dbReference type="PANTHER" id="PTHR42944">
    <property type="entry name" value="ADENINE DNA GLYCOSYLASE"/>
    <property type="match status" value="1"/>
</dbReference>
<evidence type="ECO:0000256" key="13">
    <source>
        <dbReference type="ARBA" id="ARBA00023295"/>
    </source>
</evidence>
<evidence type="ECO:0000256" key="4">
    <source>
        <dbReference type="ARBA" id="ARBA00012045"/>
    </source>
</evidence>
<evidence type="ECO:0000313" key="15">
    <source>
        <dbReference type="EMBL" id="EME29994.1"/>
    </source>
</evidence>
<dbReference type="GO" id="GO:0000701">
    <property type="term" value="F:purine-specific mismatch base pair DNA N-glycosylase activity"/>
    <property type="evidence" value="ECO:0007669"/>
    <property type="project" value="UniProtKB-EC"/>
</dbReference>
<dbReference type="GO" id="GO:0006298">
    <property type="term" value="P:mismatch repair"/>
    <property type="evidence" value="ECO:0007669"/>
    <property type="project" value="TreeGrafter"/>
</dbReference>
<protein>
    <recommendedName>
        <fullName evidence="5">Adenine DNA glycosylase</fullName>
        <ecNumber evidence="4">3.2.2.31</ecNumber>
    </recommendedName>
</protein>
<keyword evidence="12" id="KW-0234">DNA repair</keyword>
<evidence type="ECO:0000256" key="12">
    <source>
        <dbReference type="ARBA" id="ARBA00023204"/>
    </source>
</evidence>
<keyword evidence="13" id="KW-0326">Glycosidase</keyword>
<dbReference type="InterPro" id="IPR011257">
    <property type="entry name" value="DNA_glycosylase"/>
</dbReference>
<dbReference type="Gene3D" id="1.10.1670.10">
    <property type="entry name" value="Helix-hairpin-Helix base-excision DNA repair enzymes (C-terminal)"/>
    <property type="match status" value="1"/>
</dbReference>
<dbReference type="CDD" id="cd00056">
    <property type="entry name" value="ENDO3c"/>
    <property type="match status" value="1"/>
</dbReference>
<dbReference type="InterPro" id="IPR044298">
    <property type="entry name" value="MIG/MutY"/>
</dbReference>
<evidence type="ECO:0000256" key="6">
    <source>
        <dbReference type="ARBA" id="ARBA00022485"/>
    </source>
</evidence>
<dbReference type="GO" id="GO:0006284">
    <property type="term" value="P:base-excision repair"/>
    <property type="evidence" value="ECO:0007669"/>
    <property type="project" value="InterPro"/>
</dbReference>
<evidence type="ECO:0000256" key="5">
    <source>
        <dbReference type="ARBA" id="ARBA00022023"/>
    </source>
</evidence>
<keyword evidence="16" id="KW-1185">Reference proteome</keyword>
<dbReference type="SUPFAM" id="SSF48150">
    <property type="entry name" value="DNA-glycosylase"/>
    <property type="match status" value="1"/>
</dbReference>
<keyword evidence="9" id="KW-0378">Hydrolase</keyword>
<dbReference type="RefSeq" id="XP_005706514.1">
    <property type="nucleotide sequence ID" value="XM_005706457.1"/>
</dbReference>
<dbReference type="OMA" id="CRPGDFN"/>
<dbReference type="STRING" id="130081.M2Y2F6"/>
<keyword evidence="6" id="KW-0004">4Fe-4S</keyword>
<dbReference type="Gramene" id="EME29994">
    <property type="protein sequence ID" value="EME29994"/>
    <property type="gene ID" value="Gasu_25830"/>
</dbReference>
<evidence type="ECO:0000256" key="10">
    <source>
        <dbReference type="ARBA" id="ARBA00023004"/>
    </source>
</evidence>
<evidence type="ECO:0000256" key="8">
    <source>
        <dbReference type="ARBA" id="ARBA00022763"/>
    </source>
</evidence>
<dbReference type="GO" id="GO:0032357">
    <property type="term" value="F:oxidized purine DNA binding"/>
    <property type="evidence" value="ECO:0007669"/>
    <property type="project" value="TreeGrafter"/>
</dbReference>
<dbReference type="PANTHER" id="PTHR42944:SF1">
    <property type="entry name" value="ADENINE DNA GLYCOSYLASE"/>
    <property type="match status" value="1"/>
</dbReference>
<sequence length="476" mass="54934">MGFVPAIVVGSDTPRKQKSETSGISKKRAINRIKQGPRQKVGDVEDLLTYLYQKDKRNKWVTDEKEISRFQHTLLEWYKKNRRQLPWRQTLMEGQPNPYHIWVSETMLQQTRVTNVIGYYKKWLQTFPDIPSLAASSLERVNEIWAGLGYYRRAKLLHEGAQTIMSRFDGKVPEDIKVLQSIPGIGPYTSAAIASIAFNKPYAVCDGNVFRVLSRLFSIDLDISSTDNQSLFRSLAQFLMFKEMAADYNQAMMELGATVCTPKSFDCNHCPVQRWCNSFQIANEHQVPLSDIVCQFPVKSSRVKQNEEELLVYLIKFANHFLMLKNISRNLLGNLWHFPYVIWKRNGNTMTEEEKIQHECCLVGVLHSCGYPLNDTNGLPKLLHESAIPIGQVEHLFTHIKQIIHVKFVCVSSETKLVIESSSRRIGGVGPNDDSIEYRWLTEEQMEKSAISRQMMKVMELYQKQKKQKVIHSFFC</sequence>
<keyword evidence="11" id="KW-0411">Iron-sulfur</keyword>
<dbReference type="Gene3D" id="3.90.79.10">
    <property type="entry name" value="Nucleoside Triphosphate Pyrophosphohydrolase"/>
    <property type="match status" value="1"/>
</dbReference>
<organism evidence="15 16">
    <name type="scientific">Galdieria sulphuraria</name>
    <name type="common">Red alga</name>
    <dbReference type="NCBI Taxonomy" id="130081"/>
    <lineage>
        <taxon>Eukaryota</taxon>
        <taxon>Rhodophyta</taxon>
        <taxon>Bangiophyceae</taxon>
        <taxon>Galdieriales</taxon>
        <taxon>Galdieriaceae</taxon>
        <taxon>Galdieria</taxon>
    </lineage>
</organism>
<dbReference type="GO" id="GO:0051539">
    <property type="term" value="F:4 iron, 4 sulfur cluster binding"/>
    <property type="evidence" value="ECO:0007669"/>
    <property type="project" value="UniProtKB-KW"/>
</dbReference>
<reference evidence="16" key="1">
    <citation type="journal article" date="2013" name="Science">
        <title>Gene transfer from bacteria and archaea facilitated evolution of an extremophilic eukaryote.</title>
        <authorList>
            <person name="Schonknecht G."/>
            <person name="Chen W.H."/>
            <person name="Ternes C.M."/>
            <person name="Barbier G.G."/>
            <person name="Shrestha R.P."/>
            <person name="Stanke M."/>
            <person name="Brautigam A."/>
            <person name="Baker B.J."/>
            <person name="Banfield J.F."/>
            <person name="Garavito R.M."/>
            <person name="Carr K."/>
            <person name="Wilkerson C."/>
            <person name="Rensing S.A."/>
            <person name="Gagneul D."/>
            <person name="Dickenson N.E."/>
            <person name="Oesterhelt C."/>
            <person name="Lercher M.J."/>
            <person name="Weber A.P."/>
        </authorList>
    </citation>
    <scope>NUCLEOTIDE SEQUENCE [LARGE SCALE GENOMIC DNA]</scope>
    <source>
        <strain evidence="16">074W</strain>
    </source>
</reference>
<dbReference type="GO" id="GO:0005634">
    <property type="term" value="C:nucleus"/>
    <property type="evidence" value="ECO:0007669"/>
    <property type="project" value="TreeGrafter"/>
</dbReference>
<dbReference type="OrthoDB" id="10248838at2759"/>
<evidence type="ECO:0000256" key="7">
    <source>
        <dbReference type="ARBA" id="ARBA00022723"/>
    </source>
</evidence>
<dbReference type="GO" id="GO:0035485">
    <property type="term" value="F:adenine/guanine mispair binding"/>
    <property type="evidence" value="ECO:0007669"/>
    <property type="project" value="TreeGrafter"/>
</dbReference>
<feature type="domain" description="HhH-GPD" evidence="14">
    <location>
        <begin position="107"/>
        <end position="258"/>
    </location>
</feature>
<evidence type="ECO:0000256" key="3">
    <source>
        <dbReference type="ARBA" id="ARBA00008343"/>
    </source>
</evidence>
<dbReference type="Pfam" id="PF00730">
    <property type="entry name" value="HhH-GPD"/>
    <property type="match status" value="1"/>
</dbReference>
<dbReference type="Gene3D" id="1.10.340.30">
    <property type="entry name" value="Hypothetical protein, domain 2"/>
    <property type="match status" value="1"/>
</dbReference>
<dbReference type="InterPro" id="IPR015797">
    <property type="entry name" value="NUDIX_hydrolase-like_dom_sf"/>
</dbReference>
<evidence type="ECO:0000259" key="14">
    <source>
        <dbReference type="SMART" id="SM00478"/>
    </source>
</evidence>
<evidence type="ECO:0000256" key="9">
    <source>
        <dbReference type="ARBA" id="ARBA00022801"/>
    </source>
</evidence>
<dbReference type="InterPro" id="IPR023170">
    <property type="entry name" value="HhH_base_excis_C"/>
</dbReference>
<evidence type="ECO:0000256" key="1">
    <source>
        <dbReference type="ARBA" id="ARBA00000843"/>
    </source>
</evidence>
<gene>
    <name evidence="15" type="ORF">Gasu_25830</name>
</gene>
<dbReference type="KEGG" id="gsl:Gasu_25830"/>
<proteinExistence type="inferred from homology"/>
<dbReference type="GO" id="GO:0034039">
    <property type="term" value="F:8-oxo-7,8-dihydroguanine DNA N-glycosylase activity"/>
    <property type="evidence" value="ECO:0007669"/>
    <property type="project" value="TreeGrafter"/>
</dbReference>
<dbReference type="GO" id="GO:0046872">
    <property type="term" value="F:metal ion binding"/>
    <property type="evidence" value="ECO:0007669"/>
    <property type="project" value="UniProtKB-KW"/>
</dbReference>
<comment type="catalytic activity">
    <reaction evidence="1">
        <text>Hydrolyzes free adenine bases from 7,8-dihydro-8-oxoguanine:adenine mismatched double-stranded DNA, leaving an apurinic site.</text>
        <dbReference type="EC" id="3.2.2.31"/>
    </reaction>
</comment>
<dbReference type="SUPFAM" id="SSF55811">
    <property type="entry name" value="Nudix"/>
    <property type="match status" value="1"/>
</dbReference>
<evidence type="ECO:0000256" key="11">
    <source>
        <dbReference type="ARBA" id="ARBA00023014"/>
    </source>
</evidence>
<dbReference type="Proteomes" id="UP000030680">
    <property type="component" value="Unassembled WGS sequence"/>
</dbReference>
<dbReference type="AlphaFoldDB" id="M2Y2F6"/>
<dbReference type="eggNOG" id="KOG2457">
    <property type="taxonomic scope" value="Eukaryota"/>
</dbReference>